<dbReference type="InterPro" id="IPR001387">
    <property type="entry name" value="Cro/C1-type_HTH"/>
</dbReference>
<feature type="compositionally biased region" description="Basic residues" evidence="1">
    <location>
        <begin position="273"/>
        <end position="286"/>
    </location>
</feature>
<feature type="compositionally biased region" description="Basic and acidic residues" evidence="1">
    <location>
        <begin position="177"/>
        <end position="194"/>
    </location>
</feature>
<dbReference type="Proteomes" id="UP000011740">
    <property type="component" value="Unassembled WGS sequence"/>
</dbReference>
<dbReference type="GO" id="GO:0003677">
    <property type="term" value="F:DNA binding"/>
    <property type="evidence" value="ECO:0007669"/>
    <property type="project" value="InterPro"/>
</dbReference>
<feature type="region of interest" description="Disordered" evidence="1">
    <location>
        <begin position="114"/>
        <end position="204"/>
    </location>
</feature>
<dbReference type="SUPFAM" id="SSF47413">
    <property type="entry name" value="lambda repressor-like DNA-binding domains"/>
    <property type="match status" value="1"/>
</dbReference>
<feature type="compositionally biased region" description="Pro residues" evidence="1">
    <location>
        <begin position="256"/>
        <end position="266"/>
    </location>
</feature>
<comment type="caution">
    <text evidence="4">The sequence shown here is derived from an EMBL/GenBank/DDBJ whole genome shotgun (WGS) entry which is preliminary data.</text>
</comment>
<dbReference type="Gene3D" id="1.10.260.40">
    <property type="entry name" value="lambda repressor-like DNA-binding domains"/>
    <property type="match status" value="1"/>
</dbReference>
<feature type="compositionally biased region" description="Low complexity" evidence="1">
    <location>
        <begin position="465"/>
        <end position="485"/>
    </location>
</feature>
<evidence type="ECO:0000313" key="5">
    <source>
        <dbReference type="Proteomes" id="UP000011740"/>
    </source>
</evidence>
<dbReference type="Pfam" id="PF13560">
    <property type="entry name" value="HTH_31"/>
    <property type="match status" value="1"/>
</dbReference>
<feature type="domain" description="HTH cro/C1-type" evidence="3">
    <location>
        <begin position="16"/>
        <end position="71"/>
    </location>
</feature>
<dbReference type="EMBL" id="AORZ01000043">
    <property type="protein sequence ID" value="EME99662.1"/>
    <property type="molecule type" value="Genomic_DNA"/>
</dbReference>
<name>M3B145_STRM1</name>
<proteinExistence type="predicted"/>
<protein>
    <recommendedName>
        <fullName evidence="3">HTH cro/C1-type domain-containing protein</fullName>
    </recommendedName>
</protein>
<feature type="transmembrane region" description="Helical" evidence="2">
    <location>
        <begin position="290"/>
        <end position="313"/>
    </location>
</feature>
<feature type="region of interest" description="Disordered" evidence="1">
    <location>
        <begin position="445"/>
        <end position="485"/>
    </location>
</feature>
<gene>
    <name evidence="4" type="ORF">H340_15351</name>
</gene>
<dbReference type="InterPro" id="IPR021224">
    <property type="entry name" value="DUF2690"/>
</dbReference>
<organism evidence="4 5">
    <name type="scientific">Streptomyces mobaraensis (strain ATCC 29032 / DSM 40847 / JCM 4168 / NBRC 13819 / NCIMB 11159 / IPCR 16-22)</name>
    <dbReference type="NCBI Taxonomy" id="1223523"/>
    <lineage>
        <taxon>Bacteria</taxon>
        <taxon>Bacillati</taxon>
        <taxon>Actinomycetota</taxon>
        <taxon>Actinomycetes</taxon>
        <taxon>Kitasatosporales</taxon>
        <taxon>Streptomycetaceae</taxon>
        <taxon>Streptomyces</taxon>
    </lineage>
</organism>
<dbReference type="SMART" id="SM00530">
    <property type="entry name" value="HTH_XRE"/>
    <property type="match status" value="1"/>
</dbReference>
<keyword evidence="2" id="KW-0812">Transmembrane</keyword>
<evidence type="ECO:0000313" key="4">
    <source>
        <dbReference type="EMBL" id="EME99662.1"/>
    </source>
</evidence>
<accession>M3B145</accession>
<evidence type="ECO:0000256" key="2">
    <source>
        <dbReference type="SAM" id="Phobius"/>
    </source>
</evidence>
<dbReference type="AlphaFoldDB" id="M3B145"/>
<feature type="compositionally biased region" description="Polar residues" evidence="1">
    <location>
        <begin position="235"/>
        <end position="251"/>
    </location>
</feature>
<dbReference type="CDD" id="cd00093">
    <property type="entry name" value="HTH_XRE"/>
    <property type="match status" value="1"/>
</dbReference>
<evidence type="ECO:0000259" key="3">
    <source>
        <dbReference type="SMART" id="SM00530"/>
    </source>
</evidence>
<dbReference type="PATRIC" id="fig|1223523.3.peg.3143"/>
<dbReference type="Pfam" id="PF10901">
    <property type="entry name" value="DUF2690"/>
    <property type="match status" value="1"/>
</dbReference>
<dbReference type="eggNOG" id="ENOG5033XVA">
    <property type="taxonomic scope" value="Bacteria"/>
</dbReference>
<keyword evidence="2" id="KW-1133">Transmembrane helix</keyword>
<sequence>MLSDELDPQVREFVEQLRRIVERNGMSVGAVADRTGYSKTSWERYLNGRLLPPRGATEALAEATGTDVGHLLTIWELAERAWSRSELRHDVTMEGLRVEAARAALAEYAPPAASGKRGWTLRRGRAKEPEAGDGVVGEGGPTEATGGGTPGVAAGVAPGGTVGAAPDMAPATAPETTESRREQGGRDEHDRGEGAGRPARFRTGLPSARAAGLDARAQAIPLTDPTGDSPADPFTTPSGLSAPSVNPSTDASAGPPVGPAAGPPKRPSGNRRPYPRPHPRSQPRPKRRAALLFTVGAVGALLMVVAAVLLLGYGPGGGARKAPPPAAAPETGGPAGLPAGVKCAGGACTGKDPESMGCGGRRATTAGSATVGSTYVEVRYSETCKAAWARMTQGGPGDTLRVSAASRTGEGRIERGTDGHSTMVAVAAPGEARACVVLSSGRQGCTLPRKPGAAGSAGTDGVKGAAGRSGASGAEEASEASQEVP</sequence>
<feature type="compositionally biased region" description="Gly residues" evidence="1">
    <location>
        <begin position="134"/>
        <end position="150"/>
    </location>
</feature>
<dbReference type="InterPro" id="IPR010982">
    <property type="entry name" value="Lambda_DNA-bd_dom_sf"/>
</dbReference>
<keyword evidence="2" id="KW-0472">Membrane</keyword>
<evidence type="ECO:0000256" key="1">
    <source>
        <dbReference type="SAM" id="MobiDB-lite"/>
    </source>
</evidence>
<reference evidence="4 5" key="1">
    <citation type="journal article" date="2013" name="Genome Announc.">
        <title>Whole-Genome Shotgun Assembly and Analysis of the Genome of Streptomyces mobaraensis DSM 40847, a Strain for Industrial Production of Microbial Transglutaminase.</title>
        <authorList>
            <person name="Yang H."/>
            <person name="He T."/>
            <person name="Wu W."/>
            <person name="Zhu W."/>
            <person name="Lu B."/>
            <person name="Sun W."/>
        </authorList>
    </citation>
    <scope>NUCLEOTIDE SEQUENCE [LARGE SCALE GENOMIC DNA]</scope>
    <source>
        <strain evidence="4 5">DSM 40847</strain>
    </source>
</reference>
<feature type="region of interest" description="Disordered" evidence="1">
    <location>
        <begin position="220"/>
        <end position="286"/>
    </location>
</feature>